<feature type="compositionally biased region" description="Polar residues" evidence="4">
    <location>
        <begin position="212"/>
        <end position="221"/>
    </location>
</feature>
<dbReference type="CDD" id="cd07302">
    <property type="entry name" value="CHD"/>
    <property type="match status" value="2"/>
</dbReference>
<dbReference type="PROSITE" id="PS00452">
    <property type="entry name" value="GUANYLATE_CYCLASE_1"/>
    <property type="match status" value="1"/>
</dbReference>
<dbReference type="Proteomes" id="UP000469452">
    <property type="component" value="Unassembled WGS sequence"/>
</dbReference>
<dbReference type="PANTHER" id="PTHR45655">
    <property type="entry name" value="GUANYLATE CYCLASE SOLUBLE SUBUNIT BETA-2"/>
    <property type="match status" value="1"/>
</dbReference>
<feature type="transmembrane region" description="Helical" evidence="5">
    <location>
        <begin position="352"/>
        <end position="371"/>
    </location>
</feature>
<dbReference type="GO" id="GO:0004383">
    <property type="term" value="F:guanylate cyclase activity"/>
    <property type="evidence" value="ECO:0007669"/>
    <property type="project" value="TreeGrafter"/>
</dbReference>
<evidence type="ECO:0000256" key="3">
    <source>
        <dbReference type="RuleBase" id="RU000405"/>
    </source>
</evidence>
<dbReference type="InterPro" id="IPR001054">
    <property type="entry name" value="A/G_cyclase"/>
</dbReference>
<keyword evidence="1" id="KW-0547">Nucleotide-binding</keyword>
<dbReference type="VEuPathDB" id="FungiDB:H257_01756"/>
<dbReference type="Gene3D" id="3.30.70.1230">
    <property type="entry name" value="Nucleotide cyclase"/>
    <property type="match status" value="2"/>
</dbReference>
<protein>
    <recommendedName>
        <fullName evidence="6">Guanylate cyclase domain-containing protein</fullName>
    </recommendedName>
</protein>
<feature type="region of interest" description="Disordered" evidence="4">
    <location>
        <begin position="202"/>
        <end position="226"/>
    </location>
</feature>
<dbReference type="EMBL" id="VJMI01012572">
    <property type="protein sequence ID" value="KAF0749854.1"/>
    <property type="molecule type" value="Genomic_DNA"/>
</dbReference>
<sequence>VSILFCYVSDFGRLSKTTSAIELVQLMNRIFFCFDKATDSRGVYKVEAIAETYMCAAGVPVKDPLHHEKIADMALTMMYIQEQEKWVCNGELIRLKIGIHSGPVVAGVIGSKAYSYHLFGDTVNTSSRVCSSSKPGKIQISERTFALLSRSACYDIVPRGKIPLKGKGELMLYWLERKILRPVRRDPFGMTSRFELAEDKAVASAPRANKPGSPTTSSTEPAKSDVESLEMNKRTLAFQVKVPMSKRRRSALERRMEISFIVDYNMANLTQFRWALGAGIGVLTVAAILVRNACDFGGKQYMNGGVLGATAMTAEGASQSSGAMTLNLSGVVLLSSLFAYSYRRMFLSRMQTVSGVVVGLVFAALNFNLVLSPTSNFLNLNLIYITIVSLLMRFRFVTSATINCTILVLYLILLVYCHHDIRNVIGFLVITIFCTTIGQYSCYRREVGLRTDFLLKHMLNVEKKKCECSFLIVVDSWTFVFWGCYDVVVLLVGFRRHWLPNYKSEKNHAVAITAFAVEMLREMDEFRRSENVHLQMRIGIHTGKVVGGVVGIKKPRYLIWGSQTVVANSMESKSIPGRIQISDATHRILQQASSQYQFEPRGEISIGDTEVISTYFVQTDKAPKKEAIVAKYFPTAVYKSTAAVKSKQSKAAIELENLLLDARRRNPFFQNVELMGEGSRILHKLAASRGSVTRPTTPSRASLSKQPTSPSRVSLSQQPTTP</sequence>
<feature type="transmembrane region" description="Helical" evidence="5">
    <location>
        <begin position="274"/>
        <end position="293"/>
    </location>
</feature>
<evidence type="ECO:0000259" key="6">
    <source>
        <dbReference type="PROSITE" id="PS50125"/>
    </source>
</evidence>
<dbReference type="InterPro" id="IPR029787">
    <property type="entry name" value="Nucleotide_cyclase"/>
</dbReference>
<feature type="region of interest" description="Disordered" evidence="4">
    <location>
        <begin position="687"/>
        <end position="722"/>
    </location>
</feature>
<proteinExistence type="inferred from homology"/>
<dbReference type="AlphaFoldDB" id="A0A6A5ABT5"/>
<comment type="caution">
    <text evidence="7">The sequence shown here is derived from an EMBL/GenBank/DDBJ whole genome shotgun (WGS) entry which is preliminary data.</text>
</comment>
<accession>A0A6A5ABT5</accession>
<feature type="domain" description="Guanylate cyclase" evidence="6">
    <location>
        <begin position="499"/>
        <end position="571"/>
    </location>
</feature>
<dbReference type="SMART" id="SM00044">
    <property type="entry name" value="CYCc"/>
    <property type="match status" value="2"/>
</dbReference>
<feature type="domain" description="Guanylate cyclase" evidence="6">
    <location>
        <begin position="2"/>
        <end position="130"/>
    </location>
</feature>
<dbReference type="GO" id="GO:0000166">
    <property type="term" value="F:nucleotide binding"/>
    <property type="evidence" value="ECO:0007669"/>
    <property type="project" value="UniProtKB-KW"/>
</dbReference>
<evidence type="ECO:0000313" key="8">
    <source>
        <dbReference type="Proteomes" id="UP000469452"/>
    </source>
</evidence>
<feature type="transmembrane region" description="Helical" evidence="5">
    <location>
        <begin position="401"/>
        <end position="418"/>
    </location>
</feature>
<dbReference type="PROSITE" id="PS50125">
    <property type="entry name" value="GUANYLATE_CYCLASE_2"/>
    <property type="match status" value="2"/>
</dbReference>
<comment type="similarity">
    <text evidence="3">Belongs to the adenylyl cyclase class-4/guanylyl cyclase family.</text>
</comment>
<dbReference type="GO" id="GO:0070482">
    <property type="term" value="P:response to oxygen levels"/>
    <property type="evidence" value="ECO:0007669"/>
    <property type="project" value="TreeGrafter"/>
</dbReference>
<feature type="transmembrane region" description="Helical" evidence="5">
    <location>
        <begin position="424"/>
        <end position="443"/>
    </location>
</feature>
<dbReference type="GO" id="GO:0008074">
    <property type="term" value="C:guanylate cyclase complex, soluble"/>
    <property type="evidence" value="ECO:0007669"/>
    <property type="project" value="TreeGrafter"/>
</dbReference>
<evidence type="ECO:0000256" key="4">
    <source>
        <dbReference type="SAM" id="MobiDB-lite"/>
    </source>
</evidence>
<organism evidence="7 8">
    <name type="scientific">Aphanomyces astaci</name>
    <name type="common">Crayfish plague agent</name>
    <dbReference type="NCBI Taxonomy" id="112090"/>
    <lineage>
        <taxon>Eukaryota</taxon>
        <taxon>Sar</taxon>
        <taxon>Stramenopiles</taxon>
        <taxon>Oomycota</taxon>
        <taxon>Saprolegniomycetes</taxon>
        <taxon>Saprolegniales</taxon>
        <taxon>Verrucalvaceae</taxon>
        <taxon>Aphanomyces</taxon>
    </lineage>
</organism>
<evidence type="ECO:0000256" key="2">
    <source>
        <dbReference type="ARBA" id="ARBA00023239"/>
    </source>
</evidence>
<feature type="non-terminal residue" evidence="7">
    <location>
        <position position="1"/>
    </location>
</feature>
<dbReference type="PANTHER" id="PTHR45655:SF13">
    <property type="entry name" value="SOLUBLE GUANYLATE CYCLASE GCY-32-RELATED"/>
    <property type="match status" value="1"/>
</dbReference>
<dbReference type="Pfam" id="PF00211">
    <property type="entry name" value="Guanylate_cyc"/>
    <property type="match status" value="2"/>
</dbReference>
<evidence type="ECO:0000313" key="7">
    <source>
        <dbReference type="EMBL" id="KAF0749854.1"/>
    </source>
</evidence>
<feature type="compositionally biased region" description="Polar residues" evidence="4">
    <location>
        <begin position="690"/>
        <end position="722"/>
    </location>
</feature>
<keyword evidence="2 3" id="KW-0456">Lyase</keyword>
<feature type="transmembrane region" description="Helical" evidence="5">
    <location>
        <begin position="468"/>
        <end position="494"/>
    </location>
</feature>
<evidence type="ECO:0000256" key="5">
    <source>
        <dbReference type="SAM" id="Phobius"/>
    </source>
</evidence>
<keyword evidence="5" id="KW-0472">Membrane</keyword>
<dbReference type="SUPFAM" id="SSF55073">
    <property type="entry name" value="Nucleotide cyclase"/>
    <property type="match status" value="2"/>
</dbReference>
<gene>
    <name evidence="7" type="ORF">AaE_006904</name>
</gene>
<keyword evidence="5" id="KW-1133">Transmembrane helix</keyword>
<dbReference type="GO" id="GO:0019934">
    <property type="term" value="P:cGMP-mediated signaling"/>
    <property type="evidence" value="ECO:0007669"/>
    <property type="project" value="TreeGrafter"/>
</dbReference>
<keyword evidence="5" id="KW-0812">Transmembrane</keyword>
<dbReference type="InterPro" id="IPR018297">
    <property type="entry name" value="A/G_cyclase_CS"/>
</dbReference>
<evidence type="ECO:0000256" key="1">
    <source>
        <dbReference type="ARBA" id="ARBA00022741"/>
    </source>
</evidence>
<reference evidence="7 8" key="1">
    <citation type="submission" date="2019-06" db="EMBL/GenBank/DDBJ databases">
        <title>Genomics analysis of Aphanomyces spp. identifies a new class of oomycete effector associated with host adaptation.</title>
        <authorList>
            <person name="Gaulin E."/>
        </authorList>
    </citation>
    <scope>NUCLEOTIDE SEQUENCE [LARGE SCALE GENOMIC DNA]</scope>
    <source>
        <strain evidence="7 8">E</strain>
    </source>
</reference>
<name>A0A6A5ABT5_APHAT</name>